<evidence type="ECO:0000256" key="6">
    <source>
        <dbReference type="ARBA" id="ARBA00022776"/>
    </source>
</evidence>
<evidence type="ECO:0000256" key="7">
    <source>
        <dbReference type="ARBA" id="ARBA00023212"/>
    </source>
</evidence>
<keyword evidence="8" id="KW-0131">Cell cycle</keyword>
<keyword evidence="3" id="KW-0963">Cytoplasm</keyword>
<dbReference type="GeneID" id="111595568"/>
<dbReference type="InterPro" id="IPR027328">
    <property type="entry name" value="MAPRE"/>
</dbReference>
<keyword evidence="5" id="KW-0493">Microtubule</keyword>
<dbReference type="AlphaFoldDB" id="A0A6J1LDT8"/>
<evidence type="ECO:0000256" key="8">
    <source>
        <dbReference type="ARBA" id="ARBA00023306"/>
    </source>
</evidence>
<dbReference type="PANTHER" id="PTHR10623">
    <property type="entry name" value="MICROTUBULE-ASSOCIATED PROTEIN RP/EB FAMILY MEMBER"/>
    <property type="match status" value="1"/>
</dbReference>
<dbReference type="InterPro" id="IPR036872">
    <property type="entry name" value="CH_dom_sf"/>
</dbReference>
<evidence type="ECO:0000256" key="2">
    <source>
        <dbReference type="ARBA" id="ARBA00010729"/>
    </source>
</evidence>
<dbReference type="SUPFAM" id="SSF47576">
    <property type="entry name" value="Calponin-homology domain, CH-domain"/>
    <property type="match status" value="1"/>
</dbReference>
<comment type="subcellular location">
    <subcellularLocation>
        <location evidence="1">Cytoplasm</location>
        <location evidence="1">Cytoskeleton</location>
    </subcellularLocation>
</comment>
<dbReference type="InterPro" id="IPR001715">
    <property type="entry name" value="CH_dom"/>
</dbReference>
<dbReference type="PROSITE" id="PS50021">
    <property type="entry name" value="CH"/>
    <property type="match status" value="1"/>
</dbReference>
<name>A0A6J1LDT8_DROHY</name>
<dbReference type="RefSeq" id="XP_023165132.1">
    <property type="nucleotide sequence ID" value="XM_023309364.2"/>
</dbReference>
<organism evidence="10 11">
    <name type="scientific">Drosophila hydei</name>
    <name type="common">Fruit fly</name>
    <dbReference type="NCBI Taxonomy" id="7224"/>
    <lineage>
        <taxon>Eukaryota</taxon>
        <taxon>Metazoa</taxon>
        <taxon>Ecdysozoa</taxon>
        <taxon>Arthropoda</taxon>
        <taxon>Hexapoda</taxon>
        <taxon>Insecta</taxon>
        <taxon>Pterygota</taxon>
        <taxon>Neoptera</taxon>
        <taxon>Endopterygota</taxon>
        <taxon>Diptera</taxon>
        <taxon>Brachycera</taxon>
        <taxon>Muscomorpha</taxon>
        <taxon>Ephydroidea</taxon>
        <taxon>Drosophilidae</taxon>
        <taxon>Drosophila</taxon>
    </lineage>
</organism>
<dbReference type="OrthoDB" id="7854775at2759"/>
<dbReference type="Proteomes" id="UP000504633">
    <property type="component" value="Unplaced"/>
</dbReference>
<dbReference type="GO" id="GO:0005874">
    <property type="term" value="C:microtubule"/>
    <property type="evidence" value="ECO:0007669"/>
    <property type="project" value="UniProtKB-KW"/>
</dbReference>
<evidence type="ECO:0000313" key="10">
    <source>
        <dbReference type="Proteomes" id="UP000504633"/>
    </source>
</evidence>
<evidence type="ECO:0000259" key="9">
    <source>
        <dbReference type="PROSITE" id="PS50021"/>
    </source>
</evidence>
<dbReference type="Gene3D" id="1.10.418.10">
    <property type="entry name" value="Calponin-like domain"/>
    <property type="match status" value="1"/>
</dbReference>
<sequence>MALNRLVNVISTNNTKPTWSRQAILSWCNKCLSSNIQKIDDLCTGAAYCCLMDILVPDSVNFSKVKFKCYMENDYISNFILLQQCFNKYKVDKSIPIYKLVKGKFQDNYEFAVWFRLFFEANFNKMPDGYDAMLKRNYQTLAKDLINTSKIQHGTPHSILPKTIRARSRTREPLMQDASVRVAPITAVARARANGGLSTDTNRH</sequence>
<accession>A0A6J1LDT8</accession>
<dbReference type="GO" id="GO:0008017">
    <property type="term" value="F:microtubule binding"/>
    <property type="evidence" value="ECO:0007669"/>
    <property type="project" value="InterPro"/>
</dbReference>
<dbReference type="KEGG" id="dhe:111595568"/>
<evidence type="ECO:0000256" key="5">
    <source>
        <dbReference type="ARBA" id="ARBA00022701"/>
    </source>
</evidence>
<gene>
    <name evidence="11" type="primary">LOC111595568</name>
</gene>
<evidence type="ECO:0000256" key="1">
    <source>
        <dbReference type="ARBA" id="ARBA00004245"/>
    </source>
</evidence>
<evidence type="ECO:0000256" key="3">
    <source>
        <dbReference type="ARBA" id="ARBA00022490"/>
    </source>
</evidence>
<reference evidence="11" key="1">
    <citation type="submission" date="2025-08" db="UniProtKB">
        <authorList>
            <consortium name="RefSeq"/>
        </authorList>
    </citation>
    <scope>IDENTIFICATION</scope>
    <source>
        <strain evidence="11">15085-1641.00</strain>
        <tissue evidence="11">Whole body</tissue>
    </source>
</reference>
<dbReference type="FunFam" id="1.10.418.10:FF:000028">
    <property type="entry name" value="RP/EB family microtubule-associated protein"/>
    <property type="match status" value="1"/>
</dbReference>
<dbReference type="GO" id="GO:0051301">
    <property type="term" value="P:cell division"/>
    <property type="evidence" value="ECO:0007669"/>
    <property type="project" value="UniProtKB-KW"/>
</dbReference>
<proteinExistence type="inferred from homology"/>
<dbReference type="Pfam" id="PF00307">
    <property type="entry name" value="CH"/>
    <property type="match status" value="1"/>
</dbReference>
<keyword evidence="4" id="KW-0132">Cell division</keyword>
<protein>
    <submittedName>
        <fullName evidence="11">Microtubule-associated protein RP/EB family member 1-like</fullName>
    </submittedName>
</protein>
<keyword evidence="7" id="KW-0206">Cytoskeleton</keyword>
<dbReference type="OMA" id="NYEFAVW"/>
<feature type="domain" description="Calponin-homology (CH)" evidence="9">
    <location>
        <begin position="18"/>
        <end position="120"/>
    </location>
</feature>
<comment type="similarity">
    <text evidence="2">Belongs to the MAPRE family.</text>
</comment>
<evidence type="ECO:0000313" key="11">
    <source>
        <dbReference type="RefSeq" id="XP_023165132.1"/>
    </source>
</evidence>
<evidence type="ECO:0000256" key="4">
    <source>
        <dbReference type="ARBA" id="ARBA00022618"/>
    </source>
</evidence>
<keyword evidence="6" id="KW-0498">Mitosis</keyword>
<keyword evidence="10" id="KW-1185">Reference proteome</keyword>